<evidence type="ECO:0000259" key="1">
    <source>
        <dbReference type="PROSITE" id="PS51186"/>
    </source>
</evidence>
<dbReference type="PANTHER" id="PTHR43792">
    <property type="entry name" value="GNAT FAMILY, PUTATIVE (AFU_ORTHOLOGUE AFUA_3G00765)-RELATED-RELATED"/>
    <property type="match status" value="1"/>
</dbReference>
<reference evidence="3" key="1">
    <citation type="journal article" date="2019" name="Int. J. Syst. Evol. Microbiol.">
        <title>The Global Catalogue of Microorganisms (GCM) 10K type strain sequencing project: providing services to taxonomists for standard genome sequencing and annotation.</title>
        <authorList>
            <consortium name="The Broad Institute Genomics Platform"/>
            <consortium name="The Broad Institute Genome Sequencing Center for Infectious Disease"/>
            <person name="Wu L."/>
            <person name="Ma J."/>
        </authorList>
    </citation>
    <scope>NUCLEOTIDE SEQUENCE [LARGE SCALE GENOMIC DNA]</scope>
    <source>
        <strain evidence="3">CGMCC 1.15044</strain>
    </source>
</reference>
<keyword evidence="3" id="KW-1185">Reference proteome</keyword>
<evidence type="ECO:0000313" key="2">
    <source>
        <dbReference type="EMBL" id="GGA35624.1"/>
    </source>
</evidence>
<dbReference type="InterPro" id="IPR016181">
    <property type="entry name" value="Acyl_CoA_acyltransferase"/>
</dbReference>
<dbReference type="Pfam" id="PF13302">
    <property type="entry name" value="Acetyltransf_3"/>
    <property type="match status" value="1"/>
</dbReference>
<dbReference type="RefSeq" id="WP_094094029.1">
    <property type="nucleotide sequence ID" value="NZ_BMHF01000006.1"/>
</dbReference>
<dbReference type="InterPro" id="IPR000182">
    <property type="entry name" value="GNAT_dom"/>
</dbReference>
<dbReference type="Proteomes" id="UP000609323">
    <property type="component" value="Unassembled WGS sequence"/>
</dbReference>
<organism evidence="2 3">
    <name type="scientific">Paenibacillus physcomitrellae</name>
    <dbReference type="NCBI Taxonomy" id="1619311"/>
    <lineage>
        <taxon>Bacteria</taxon>
        <taxon>Bacillati</taxon>
        <taxon>Bacillota</taxon>
        <taxon>Bacilli</taxon>
        <taxon>Bacillales</taxon>
        <taxon>Paenibacillaceae</taxon>
        <taxon>Paenibacillus</taxon>
    </lineage>
</organism>
<evidence type="ECO:0000313" key="3">
    <source>
        <dbReference type="Proteomes" id="UP000609323"/>
    </source>
</evidence>
<dbReference type="SUPFAM" id="SSF55729">
    <property type="entry name" value="Acyl-CoA N-acyltransferases (Nat)"/>
    <property type="match status" value="1"/>
</dbReference>
<feature type="domain" description="N-acetyltransferase" evidence="1">
    <location>
        <begin position="21"/>
        <end position="188"/>
    </location>
</feature>
<accession>A0ABQ1G1K6</accession>
<protein>
    <recommendedName>
        <fullName evidence="1">N-acetyltransferase domain-containing protein</fullName>
    </recommendedName>
</protein>
<dbReference type="InterPro" id="IPR051531">
    <property type="entry name" value="N-acetyltransferase"/>
</dbReference>
<dbReference type="PROSITE" id="PS51186">
    <property type="entry name" value="GNAT"/>
    <property type="match status" value="1"/>
</dbReference>
<proteinExistence type="predicted"/>
<sequence>MSSLLKQELRNRFPILQSERLLLRKVLPQDETALHRLLNEPLVQRYITFRPETASHAGRLRRYFEDCNLALTSLHFVVTERDSGSVAGLCSFQRWNEEEGSANIGYMIAPPYWNRGMATEAAGMLLEFGFERLGMKRVYASCDADNEASGRVLHKCRFEPLGRSIRASWKKEKESRPARHFLLTADKRQKLSVRYALLHN</sequence>
<dbReference type="Gene3D" id="3.40.630.30">
    <property type="match status" value="1"/>
</dbReference>
<dbReference type="EMBL" id="BMHF01000006">
    <property type="protein sequence ID" value="GGA35624.1"/>
    <property type="molecule type" value="Genomic_DNA"/>
</dbReference>
<gene>
    <name evidence="2" type="ORF">GCM10010917_21000</name>
</gene>
<comment type="caution">
    <text evidence="2">The sequence shown here is derived from an EMBL/GenBank/DDBJ whole genome shotgun (WGS) entry which is preliminary data.</text>
</comment>
<name>A0ABQ1G1K6_9BACL</name>